<sequence length="136" mass="15406">MANIDWTKASKFAESSESPGFNLWQQFHQWQRLINQTLAPCGVTQMQFSMLAVIGYLSRDKAIVTQQDVSKFASVDRMLVSQIVRRLEKDGMVNRSANPHDARAFSLTLTKKGANRLAKALPLVEQADEEFFAEQQ</sequence>
<name>A0A5B1CAJ6_9BACT</name>
<dbReference type="PROSITE" id="PS50995">
    <property type="entry name" value="HTH_MARR_2"/>
    <property type="match status" value="1"/>
</dbReference>
<evidence type="ECO:0000313" key="6">
    <source>
        <dbReference type="Proteomes" id="UP000322699"/>
    </source>
</evidence>
<reference evidence="5 6" key="1">
    <citation type="submission" date="2019-08" db="EMBL/GenBank/DDBJ databases">
        <title>Deep-cultivation of Planctomycetes and their phenomic and genomic characterization uncovers novel biology.</title>
        <authorList>
            <person name="Wiegand S."/>
            <person name="Jogler M."/>
            <person name="Boedeker C."/>
            <person name="Pinto D."/>
            <person name="Vollmers J."/>
            <person name="Rivas-Marin E."/>
            <person name="Kohn T."/>
            <person name="Peeters S.H."/>
            <person name="Heuer A."/>
            <person name="Rast P."/>
            <person name="Oberbeckmann S."/>
            <person name="Bunk B."/>
            <person name="Jeske O."/>
            <person name="Meyerdierks A."/>
            <person name="Storesund J.E."/>
            <person name="Kallscheuer N."/>
            <person name="Luecker S."/>
            <person name="Lage O.M."/>
            <person name="Pohl T."/>
            <person name="Merkel B.J."/>
            <person name="Hornburger P."/>
            <person name="Mueller R.-W."/>
            <person name="Bruemmer F."/>
            <person name="Labrenz M."/>
            <person name="Spormann A.M."/>
            <person name="Op Den Camp H."/>
            <person name="Overmann J."/>
            <person name="Amann R."/>
            <person name="Jetten M.S.M."/>
            <person name="Mascher T."/>
            <person name="Medema M.H."/>
            <person name="Devos D.P."/>
            <person name="Kaster A.-K."/>
            <person name="Ovreas L."/>
            <person name="Rohde M."/>
            <person name="Galperin M.Y."/>
            <person name="Jogler C."/>
        </authorList>
    </citation>
    <scope>NUCLEOTIDE SEQUENCE [LARGE SCALE GENOMIC DNA]</scope>
    <source>
        <strain evidence="5 6">LF1</strain>
    </source>
</reference>
<organism evidence="5 6">
    <name type="scientific">Rubripirellula obstinata</name>
    <dbReference type="NCBI Taxonomy" id="406547"/>
    <lineage>
        <taxon>Bacteria</taxon>
        <taxon>Pseudomonadati</taxon>
        <taxon>Planctomycetota</taxon>
        <taxon>Planctomycetia</taxon>
        <taxon>Pirellulales</taxon>
        <taxon>Pirellulaceae</taxon>
        <taxon>Rubripirellula</taxon>
    </lineage>
</organism>
<dbReference type="AlphaFoldDB" id="A0A5B1CAJ6"/>
<dbReference type="RefSeq" id="WP_084422326.1">
    <property type="nucleotide sequence ID" value="NZ_LWSK01000007.1"/>
</dbReference>
<evidence type="ECO:0000256" key="3">
    <source>
        <dbReference type="ARBA" id="ARBA00023163"/>
    </source>
</evidence>
<evidence type="ECO:0000259" key="4">
    <source>
        <dbReference type="PROSITE" id="PS50995"/>
    </source>
</evidence>
<keyword evidence="2" id="KW-0238">DNA-binding</keyword>
<dbReference type="GO" id="GO:0006950">
    <property type="term" value="P:response to stress"/>
    <property type="evidence" value="ECO:0007669"/>
    <property type="project" value="TreeGrafter"/>
</dbReference>
<feature type="domain" description="HTH marR-type" evidence="4">
    <location>
        <begin position="1"/>
        <end position="136"/>
    </location>
</feature>
<dbReference type="SUPFAM" id="SSF46785">
    <property type="entry name" value="Winged helix' DNA-binding domain"/>
    <property type="match status" value="1"/>
</dbReference>
<dbReference type="Pfam" id="PF12802">
    <property type="entry name" value="MarR_2"/>
    <property type="match status" value="1"/>
</dbReference>
<dbReference type="InterPro" id="IPR000835">
    <property type="entry name" value="HTH_MarR-typ"/>
</dbReference>
<dbReference type="OrthoDB" id="32523at2"/>
<dbReference type="GO" id="GO:0003700">
    <property type="term" value="F:DNA-binding transcription factor activity"/>
    <property type="evidence" value="ECO:0007669"/>
    <property type="project" value="InterPro"/>
</dbReference>
<dbReference type="EMBL" id="VRLW01000001">
    <property type="protein sequence ID" value="KAA1258168.1"/>
    <property type="molecule type" value="Genomic_DNA"/>
</dbReference>
<dbReference type="Proteomes" id="UP000322699">
    <property type="component" value="Unassembled WGS sequence"/>
</dbReference>
<dbReference type="PANTHER" id="PTHR33164">
    <property type="entry name" value="TRANSCRIPTIONAL REGULATOR, MARR FAMILY"/>
    <property type="match status" value="1"/>
</dbReference>
<dbReference type="Gene3D" id="1.10.10.10">
    <property type="entry name" value="Winged helix-like DNA-binding domain superfamily/Winged helix DNA-binding domain"/>
    <property type="match status" value="1"/>
</dbReference>
<gene>
    <name evidence="5" type="primary">marR</name>
    <name evidence="5" type="ORF">LF1_06830</name>
</gene>
<protein>
    <submittedName>
        <fullName evidence="5">Multiple antibiotic resistance protein MarR</fullName>
    </submittedName>
</protein>
<dbReference type="InterPro" id="IPR039422">
    <property type="entry name" value="MarR/SlyA-like"/>
</dbReference>
<evidence type="ECO:0000313" key="5">
    <source>
        <dbReference type="EMBL" id="KAA1258168.1"/>
    </source>
</evidence>
<keyword evidence="6" id="KW-1185">Reference proteome</keyword>
<evidence type="ECO:0000256" key="2">
    <source>
        <dbReference type="ARBA" id="ARBA00023125"/>
    </source>
</evidence>
<dbReference type="GO" id="GO:0003677">
    <property type="term" value="F:DNA binding"/>
    <property type="evidence" value="ECO:0007669"/>
    <property type="project" value="UniProtKB-KW"/>
</dbReference>
<keyword evidence="1" id="KW-0805">Transcription regulation</keyword>
<accession>A0A5B1CAJ6</accession>
<dbReference type="PANTHER" id="PTHR33164:SF64">
    <property type="entry name" value="TRANSCRIPTIONAL REGULATOR SLYA"/>
    <property type="match status" value="1"/>
</dbReference>
<proteinExistence type="predicted"/>
<dbReference type="InterPro" id="IPR036390">
    <property type="entry name" value="WH_DNA-bd_sf"/>
</dbReference>
<dbReference type="InterPro" id="IPR036388">
    <property type="entry name" value="WH-like_DNA-bd_sf"/>
</dbReference>
<keyword evidence="3" id="KW-0804">Transcription</keyword>
<comment type="caution">
    <text evidence="5">The sequence shown here is derived from an EMBL/GenBank/DDBJ whole genome shotgun (WGS) entry which is preliminary data.</text>
</comment>
<evidence type="ECO:0000256" key="1">
    <source>
        <dbReference type="ARBA" id="ARBA00023015"/>
    </source>
</evidence>
<dbReference type="SMART" id="SM00347">
    <property type="entry name" value="HTH_MARR"/>
    <property type="match status" value="1"/>
</dbReference>